<comment type="caution">
    <text evidence="1">The sequence shown here is derived from an EMBL/GenBank/DDBJ whole genome shotgun (WGS) entry which is preliminary data.</text>
</comment>
<proteinExistence type="predicted"/>
<protein>
    <submittedName>
        <fullName evidence="1">Uncharacterized protein</fullName>
    </submittedName>
</protein>
<evidence type="ECO:0000313" key="1">
    <source>
        <dbReference type="EMBL" id="KKL11436.1"/>
    </source>
</evidence>
<name>A0A0F9D0S8_9ZZZZ</name>
<dbReference type="EMBL" id="LAZR01041654">
    <property type="protein sequence ID" value="KKL11436.1"/>
    <property type="molecule type" value="Genomic_DNA"/>
</dbReference>
<dbReference type="AlphaFoldDB" id="A0A0F9D0S8"/>
<accession>A0A0F9D0S8</accession>
<sequence length="75" mass="8594">MNNIWFVTLLGGEYEQTIYVRAANRRRAVARAKQVTDIEEVGVGSVYGPRLFEELESSEQEQFRNDVAVFDVEPV</sequence>
<gene>
    <name evidence="1" type="ORF">LCGC14_2545840</name>
</gene>
<organism evidence="1">
    <name type="scientific">marine sediment metagenome</name>
    <dbReference type="NCBI Taxonomy" id="412755"/>
    <lineage>
        <taxon>unclassified sequences</taxon>
        <taxon>metagenomes</taxon>
        <taxon>ecological metagenomes</taxon>
    </lineage>
</organism>
<reference evidence="1" key="1">
    <citation type="journal article" date="2015" name="Nature">
        <title>Complex archaea that bridge the gap between prokaryotes and eukaryotes.</title>
        <authorList>
            <person name="Spang A."/>
            <person name="Saw J.H."/>
            <person name="Jorgensen S.L."/>
            <person name="Zaremba-Niedzwiedzka K."/>
            <person name="Martijn J."/>
            <person name="Lind A.E."/>
            <person name="van Eijk R."/>
            <person name="Schleper C."/>
            <person name="Guy L."/>
            <person name="Ettema T.J."/>
        </authorList>
    </citation>
    <scope>NUCLEOTIDE SEQUENCE</scope>
</reference>